<feature type="compositionally biased region" description="Low complexity" evidence="1">
    <location>
        <begin position="161"/>
        <end position="175"/>
    </location>
</feature>
<dbReference type="GeneID" id="18760945"/>
<reference evidence="2 3" key="1">
    <citation type="journal article" date="2012" name="BMC Genomics">
        <title>Sequencing the genome of Marssonina brunnea reveals fungus-poplar co-evolution.</title>
        <authorList>
            <person name="Zhu S."/>
            <person name="Cao Y.-Z."/>
            <person name="Jiang C."/>
            <person name="Tan B.-Y."/>
            <person name="Wang Z."/>
            <person name="Feng S."/>
            <person name="Zhang L."/>
            <person name="Su X.-H."/>
            <person name="Brejova B."/>
            <person name="Vinar T."/>
            <person name="Xu M."/>
            <person name="Wang M.-X."/>
            <person name="Zhang S.-G."/>
            <person name="Huang M.-R."/>
            <person name="Wu R."/>
            <person name="Zhou Y."/>
        </authorList>
    </citation>
    <scope>NUCLEOTIDE SEQUENCE [LARGE SCALE GENOMIC DNA]</scope>
    <source>
        <strain evidence="2 3">MB_m1</strain>
    </source>
</reference>
<evidence type="ECO:0000313" key="2">
    <source>
        <dbReference type="EMBL" id="EKD16541.1"/>
    </source>
</evidence>
<organism evidence="2 3">
    <name type="scientific">Marssonina brunnea f. sp. multigermtubi (strain MB_m1)</name>
    <name type="common">Marssonina leaf spot fungus</name>
    <dbReference type="NCBI Taxonomy" id="1072389"/>
    <lineage>
        <taxon>Eukaryota</taxon>
        <taxon>Fungi</taxon>
        <taxon>Dikarya</taxon>
        <taxon>Ascomycota</taxon>
        <taxon>Pezizomycotina</taxon>
        <taxon>Leotiomycetes</taxon>
        <taxon>Helotiales</taxon>
        <taxon>Drepanopezizaceae</taxon>
        <taxon>Drepanopeziza</taxon>
    </lineage>
</organism>
<dbReference type="HOGENOM" id="CLU_1349202_0_0_1"/>
<gene>
    <name evidence="2" type="ORF">MBM_05010</name>
</gene>
<dbReference type="EMBL" id="JH921438">
    <property type="protein sequence ID" value="EKD16541.1"/>
    <property type="molecule type" value="Genomic_DNA"/>
</dbReference>
<dbReference type="STRING" id="1072389.K1WU08"/>
<evidence type="ECO:0000256" key="1">
    <source>
        <dbReference type="SAM" id="MobiDB-lite"/>
    </source>
</evidence>
<name>K1WU08_MARBU</name>
<dbReference type="Proteomes" id="UP000006753">
    <property type="component" value="Unassembled WGS sequence"/>
</dbReference>
<dbReference type="KEGG" id="mbe:MBM_05010"/>
<evidence type="ECO:0000313" key="3">
    <source>
        <dbReference type="Proteomes" id="UP000006753"/>
    </source>
</evidence>
<feature type="region of interest" description="Disordered" evidence="1">
    <location>
        <begin position="121"/>
        <end position="203"/>
    </location>
</feature>
<accession>K1WU08</accession>
<dbReference type="InParanoid" id="K1WU08"/>
<dbReference type="RefSeq" id="XP_007292899.1">
    <property type="nucleotide sequence ID" value="XM_007292837.1"/>
</dbReference>
<feature type="compositionally biased region" description="Basic and acidic residues" evidence="1">
    <location>
        <begin position="20"/>
        <end position="30"/>
    </location>
</feature>
<dbReference type="OrthoDB" id="5401786at2759"/>
<dbReference type="AlphaFoldDB" id="K1WU08"/>
<proteinExistence type="predicted"/>
<protein>
    <submittedName>
        <fullName evidence="2">Uncharacterized protein</fullName>
    </submittedName>
</protein>
<dbReference type="eggNOG" id="ENOG502T11J">
    <property type="taxonomic scope" value="Eukaryota"/>
</dbReference>
<keyword evidence="3" id="KW-1185">Reference proteome</keyword>
<sequence length="203" mass="22831">METDSETEPAPPQFYFCPKPEPKLKPPCSDDEKRQIAERQVVRKCKHKASRPYHQFVYQISIERERIQEEHEHEECASAPDISTKSYENFKNTWTRRGIWDKRWDVLPGMSWKHERPFEEIVREEMGNDPTPATPLMDGSDEAPSIRIFGSHSLAQSNERQVPGASSSSQQGPPVDIASAGSETGTVGKRSLSAPNSPPPSSG</sequence>
<feature type="region of interest" description="Disordered" evidence="1">
    <location>
        <begin position="1"/>
        <end position="30"/>
    </location>
</feature>